<name>A0A0F7CQP4_9ACTN</name>
<accession>A0A0F7CQP4</accession>
<protein>
    <submittedName>
        <fullName evidence="2">ABC transporter substrate-binding protein</fullName>
    </submittedName>
</protein>
<dbReference type="Gene3D" id="3.40.190.10">
    <property type="entry name" value="Periplasmic binding protein-like II"/>
    <property type="match status" value="1"/>
</dbReference>
<dbReference type="SUPFAM" id="SSF53850">
    <property type="entry name" value="Periplasmic binding protein-like II"/>
    <property type="match status" value="1"/>
</dbReference>
<dbReference type="PANTHER" id="PTHR43649:SF14">
    <property type="entry name" value="BLR3389 PROTEIN"/>
    <property type="match status" value="1"/>
</dbReference>
<evidence type="ECO:0000313" key="3">
    <source>
        <dbReference type="Proteomes" id="UP000034034"/>
    </source>
</evidence>
<gene>
    <name evidence="2" type="ORF">SXIM_53820</name>
</gene>
<dbReference type="InterPro" id="IPR050490">
    <property type="entry name" value="Bact_solute-bd_prot1"/>
</dbReference>
<dbReference type="RefSeq" id="WP_046725299.1">
    <property type="nucleotide sequence ID" value="NZ_CP009922.3"/>
</dbReference>
<dbReference type="HOGENOM" id="CLU_031285_10_0_11"/>
<dbReference type="PATRIC" id="fig|408015.6.peg.5447"/>
<dbReference type="Proteomes" id="UP000034034">
    <property type="component" value="Chromosome"/>
</dbReference>
<dbReference type="PANTHER" id="PTHR43649">
    <property type="entry name" value="ARABINOSE-BINDING PROTEIN-RELATED"/>
    <property type="match status" value="1"/>
</dbReference>
<dbReference type="InterPro" id="IPR006311">
    <property type="entry name" value="TAT_signal"/>
</dbReference>
<dbReference type="EMBL" id="CP009922">
    <property type="protein sequence ID" value="AKG46766.1"/>
    <property type="molecule type" value="Genomic_DNA"/>
</dbReference>
<dbReference type="InterPro" id="IPR006059">
    <property type="entry name" value="SBP"/>
</dbReference>
<organism evidence="2 3">
    <name type="scientific">Streptomyces xiamenensis</name>
    <dbReference type="NCBI Taxonomy" id="408015"/>
    <lineage>
        <taxon>Bacteria</taxon>
        <taxon>Bacillati</taxon>
        <taxon>Actinomycetota</taxon>
        <taxon>Actinomycetes</taxon>
        <taxon>Kitasatosporales</taxon>
        <taxon>Streptomycetaceae</taxon>
        <taxon>Streptomyces</taxon>
    </lineage>
</organism>
<dbReference type="AlphaFoldDB" id="A0A0F7CQP4"/>
<keyword evidence="3" id="KW-1185">Reference proteome</keyword>
<feature type="signal peptide" evidence="1">
    <location>
        <begin position="1"/>
        <end position="37"/>
    </location>
</feature>
<evidence type="ECO:0000313" key="2">
    <source>
        <dbReference type="EMBL" id="AKG46766.1"/>
    </source>
</evidence>
<keyword evidence="1" id="KW-0732">Signal</keyword>
<proteinExistence type="predicted"/>
<dbReference type="Pfam" id="PF13416">
    <property type="entry name" value="SBP_bac_8"/>
    <property type="match status" value="1"/>
</dbReference>
<dbReference type="PROSITE" id="PS51318">
    <property type="entry name" value="TAT"/>
    <property type="match status" value="1"/>
</dbReference>
<reference evidence="2" key="1">
    <citation type="submission" date="2019-08" db="EMBL/GenBank/DDBJ databases">
        <title>Complete genome sequence of a mangrove-derived Streptomyces xiamenensis.</title>
        <authorList>
            <person name="Xu J."/>
        </authorList>
    </citation>
    <scope>NUCLEOTIDE SEQUENCE</scope>
    <source>
        <strain evidence="2">318</strain>
    </source>
</reference>
<dbReference type="KEGG" id="sxi:SXIM_53820"/>
<evidence type="ECO:0000256" key="1">
    <source>
        <dbReference type="SAM" id="SignalP"/>
    </source>
</evidence>
<feature type="chain" id="PRO_5038944918" evidence="1">
    <location>
        <begin position="38"/>
        <end position="447"/>
    </location>
</feature>
<dbReference type="STRING" id="408015.SXIM_53820"/>
<sequence>MTGAHPRRRDRFTVDRRRFLRLSLTASGAALAPGLLAGCGAPAPGGDGLGLKIWDLFSGGDGLLMDEMMDTVSGGPEGFTLDRTILEWGPSYYTKLAMAAAGGRAPDVAVLHLSRMPGYAPGGLLDPFDMELLAEFGVTREDFPPALWERAQWEGTLYAVPLDTHPFIVFYDLDVAERAGVLDGEGRLIQPGSPGAMLETSAALAEAQGGAGLLFGHVTDPAQNWRIFNALYAQTGATFGLPESGPAIDTDAAVRVVSFLQELFDGRTNPNHLDYFGALASFTESRGAMIAVGEWELPTLRSTGIRLGAAPFVNVFGEPAVATDSHSYVLPRQESPDPARRREAHRYVAAMLRQSLTWASAGHIPAYQPVLAEPGYADLDPQSFYTEAGDLAVLDPPAWFAGSGSLFQDRMSQAIQPALLGNASAEAAVGRMVRECADLLDQPNPVR</sequence>